<dbReference type="InParanoid" id="C0H6S3"/>
<dbReference type="CTD" id="100379392"/>
<keyword evidence="1 3" id="KW-0193">Cuticle</keyword>
<dbReference type="Pfam" id="PF00379">
    <property type="entry name" value="Chitin_bind_4"/>
    <property type="match status" value="1"/>
</dbReference>
<evidence type="ECO:0000313" key="8">
    <source>
        <dbReference type="Proteomes" id="UP000005204"/>
    </source>
</evidence>
<dbReference type="EnsemblMetazoa" id="NM_001173209.1">
    <property type="protein sequence ID" value="NP_001166680.1"/>
    <property type="gene ID" value="GeneID_100379392"/>
</dbReference>
<proteinExistence type="evidence at transcript level"/>
<reference evidence="8" key="1">
    <citation type="journal article" date="2008" name="Insect Biochem. Mol. Biol.">
        <title>The genome of a lepidopteran model insect, the silkworm Bombyx mori.</title>
        <authorList>
            <consortium name="International Silkworm Genome Consortium"/>
        </authorList>
    </citation>
    <scope>NUCLEOTIDE SEQUENCE [LARGE SCALE GENOMIC DNA]</scope>
    <source>
        <strain evidence="8">p50T</strain>
    </source>
</reference>
<accession>C0H6S3</accession>
<dbReference type="HOGENOM" id="CLU_1344275_0_0_1"/>
<dbReference type="OrthoDB" id="6931597at2759"/>
<evidence type="ECO:0000256" key="1">
    <source>
        <dbReference type="ARBA" id="ARBA00022460"/>
    </source>
</evidence>
<dbReference type="GO" id="GO:0042302">
    <property type="term" value="F:structural constituent of cuticle"/>
    <property type="evidence" value="ECO:0007669"/>
    <property type="project" value="UniProtKB-UniRule"/>
</dbReference>
<dbReference type="PANTHER" id="PTHR12236:SF75">
    <property type="entry name" value="CUTICULAR PROTEIN 62BB, ISOFORM A"/>
    <property type="match status" value="1"/>
</dbReference>
<dbReference type="GO" id="GO:0005615">
    <property type="term" value="C:extracellular space"/>
    <property type="evidence" value="ECO:0007669"/>
    <property type="project" value="TreeGrafter"/>
</dbReference>
<dbReference type="InterPro" id="IPR000618">
    <property type="entry name" value="Insect_cuticle"/>
</dbReference>
<evidence type="ECO:0000313" key="6">
    <source>
        <dbReference type="EMBL" id="FAA00584.1"/>
    </source>
</evidence>
<name>C0H6S3_BOMMO</name>
<dbReference type="Proteomes" id="UP000005204">
    <property type="component" value="Unassembled WGS sequence"/>
</dbReference>
<dbReference type="PROSITE" id="PS51155">
    <property type="entry name" value="CHIT_BIND_RR_2"/>
    <property type="match status" value="1"/>
</dbReference>
<reference evidence="6" key="2">
    <citation type="journal article" date="2008" name="Insect Biochem. Mol. Biol.">
        <title>Genome-wide identification of cuticular protein genes in the silkworm, Bombyx mori.</title>
        <authorList>
            <person name="Futahashi R."/>
            <person name="Okamoto S."/>
            <person name="Kawasaki H."/>
            <person name="Zhong Y."/>
            <person name="Iwanaga M."/>
            <person name="Mita K."/>
            <person name="Fujiwara H."/>
        </authorList>
    </citation>
    <scope>NUCLEOTIDE SEQUENCE</scope>
</reference>
<dbReference type="RefSeq" id="NP_001166680.1">
    <property type="nucleotide sequence ID" value="NM_001173209.1"/>
</dbReference>
<feature type="chain" id="PRO_5010827451" evidence="5">
    <location>
        <begin position="22"/>
        <end position="204"/>
    </location>
</feature>
<dbReference type="GeneID" id="100379392"/>
<sequence>MIAKVVILLSIAVCVLGGGHATSEQKVVVRHKKIINADKKSDEYAWSYPSYEFSYKVHDPHTHDKKGQSENREDDEVKGEYWLIQPDGHKRIVSYHGDKKSGFNADVKYSEPHKHIDEEKKSHHIPHYPEVEHKNIIVDYKKEEKEEGEKQEEEEEQDNKEEDKDGHSSVNLGEYEPLPYRAPVVHKIRENYHHPHYYRKNRRS</sequence>
<protein>
    <submittedName>
        <fullName evidence="6">Putative cuticle protein</fullName>
    </submittedName>
</protein>
<evidence type="ECO:0000256" key="5">
    <source>
        <dbReference type="SAM" id="SignalP"/>
    </source>
</evidence>
<dbReference type="EMBL" id="BR000582">
    <property type="protein sequence ID" value="FAA00584.1"/>
    <property type="molecule type" value="mRNA"/>
</dbReference>
<dbReference type="KEGG" id="bmor:100379392"/>
<gene>
    <name evidence="6" type="primary">BmorCPR81</name>
    <name evidence="7" type="synonym">100379392</name>
</gene>
<feature type="signal peptide" evidence="5">
    <location>
        <begin position="1"/>
        <end position="21"/>
    </location>
</feature>
<dbReference type="InterPro" id="IPR051217">
    <property type="entry name" value="Insect_Cuticle_Struc_Prot"/>
</dbReference>
<reference evidence="7" key="3">
    <citation type="submission" date="2022-06" db="UniProtKB">
        <authorList>
            <consortium name="EnsemblMetazoa"/>
        </authorList>
    </citation>
    <scope>IDENTIFICATION</scope>
    <source>
        <strain evidence="7">p50T (Dazao)</strain>
    </source>
</reference>
<organism evidence="6">
    <name type="scientific">Bombyx mori</name>
    <name type="common">Silk moth</name>
    <dbReference type="NCBI Taxonomy" id="7091"/>
    <lineage>
        <taxon>Eukaryota</taxon>
        <taxon>Metazoa</taxon>
        <taxon>Ecdysozoa</taxon>
        <taxon>Arthropoda</taxon>
        <taxon>Hexapoda</taxon>
        <taxon>Insecta</taxon>
        <taxon>Pterygota</taxon>
        <taxon>Neoptera</taxon>
        <taxon>Endopterygota</taxon>
        <taxon>Lepidoptera</taxon>
        <taxon>Glossata</taxon>
        <taxon>Ditrysia</taxon>
        <taxon>Bombycoidea</taxon>
        <taxon>Bombycidae</taxon>
        <taxon>Bombycinae</taxon>
        <taxon>Bombyx</taxon>
    </lineage>
</organism>
<dbReference type="GO" id="GO:0031012">
    <property type="term" value="C:extracellular matrix"/>
    <property type="evidence" value="ECO:0007669"/>
    <property type="project" value="TreeGrafter"/>
</dbReference>
<dbReference type="PRINTS" id="PR00947">
    <property type="entry name" value="CUTICLE"/>
</dbReference>
<evidence type="ECO:0000256" key="2">
    <source>
        <dbReference type="ARBA" id="ARBA00022729"/>
    </source>
</evidence>
<feature type="region of interest" description="Disordered" evidence="4">
    <location>
        <begin position="115"/>
        <end position="134"/>
    </location>
</feature>
<keyword evidence="8" id="KW-1185">Reference proteome</keyword>
<feature type="compositionally biased region" description="Basic residues" evidence="4">
    <location>
        <begin position="194"/>
        <end position="204"/>
    </location>
</feature>
<dbReference type="PANTHER" id="PTHR12236">
    <property type="entry name" value="STRUCTURAL CONTITUENT OF CUTICLE"/>
    <property type="match status" value="1"/>
</dbReference>
<evidence type="ECO:0000313" key="7">
    <source>
        <dbReference type="EnsemblMetazoa" id="NP_001166680.1"/>
    </source>
</evidence>
<dbReference type="AlphaFoldDB" id="C0H6S3"/>
<feature type="compositionally biased region" description="Acidic residues" evidence="4">
    <location>
        <begin position="149"/>
        <end position="160"/>
    </location>
</feature>
<feature type="region of interest" description="Disordered" evidence="4">
    <location>
        <begin position="142"/>
        <end position="204"/>
    </location>
</feature>
<evidence type="ECO:0000256" key="4">
    <source>
        <dbReference type="SAM" id="MobiDB-lite"/>
    </source>
</evidence>
<dbReference type="PaxDb" id="7091-BGIBMGA000283-TA"/>
<keyword evidence="2 5" id="KW-0732">Signal</keyword>
<evidence type="ECO:0000256" key="3">
    <source>
        <dbReference type="PROSITE-ProRule" id="PRU00497"/>
    </source>
</evidence>